<proteinExistence type="predicted"/>
<dbReference type="Pfam" id="PF10680">
    <property type="entry name" value="RRN9"/>
    <property type="match status" value="1"/>
</dbReference>
<feature type="region of interest" description="Disordered" evidence="1">
    <location>
        <begin position="354"/>
        <end position="460"/>
    </location>
</feature>
<feature type="compositionally biased region" description="Acidic residues" evidence="1">
    <location>
        <begin position="420"/>
        <end position="433"/>
    </location>
</feature>
<name>A0A3M7MC78_9PLEO</name>
<protein>
    <recommendedName>
        <fullName evidence="2">Rrn9 domain-containing protein</fullName>
    </recommendedName>
</protein>
<feature type="compositionally biased region" description="Acidic residues" evidence="1">
    <location>
        <begin position="68"/>
        <end position="77"/>
    </location>
</feature>
<gene>
    <name evidence="3" type="ORF">GMOD_00007107</name>
</gene>
<feature type="compositionally biased region" description="Low complexity" evidence="1">
    <location>
        <begin position="392"/>
        <end position="404"/>
    </location>
</feature>
<feature type="compositionally biased region" description="Low complexity" evidence="1">
    <location>
        <begin position="13"/>
        <end position="34"/>
    </location>
</feature>
<feature type="region of interest" description="Disordered" evidence="1">
    <location>
        <begin position="245"/>
        <end position="324"/>
    </location>
</feature>
<evidence type="ECO:0000259" key="2">
    <source>
        <dbReference type="Pfam" id="PF10680"/>
    </source>
</evidence>
<feature type="compositionally biased region" description="Polar residues" evidence="1">
    <location>
        <begin position="354"/>
        <end position="391"/>
    </location>
</feature>
<evidence type="ECO:0000256" key="1">
    <source>
        <dbReference type="SAM" id="MobiDB-lite"/>
    </source>
</evidence>
<dbReference type="InterPro" id="IPR019622">
    <property type="entry name" value="Rrn9_dom"/>
</dbReference>
<evidence type="ECO:0000313" key="3">
    <source>
        <dbReference type="EMBL" id="RMZ72111.1"/>
    </source>
</evidence>
<accession>A0A3M7MC78</accession>
<feature type="region of interest" description="Disordered" evidence="1">
    <location>
        <begin position="187"/>
        <end position="206"/>
    </location>
</feature>
<feature type="compositionally biased region" description="Polar residues" evidence="1">
    <location>
        <begin position="258"/>
        <end position="275"/>
    </location>
</feature>
<dbReference type="Proteomes" id="UP000265663">
    <property type="component" value="Unassembled WGS sequence"/>
</dbReference>
<organism evidence="3 4">
    <name type="scientific">Pyrenophora seminiperda CCB06</name>
    <dbReference type="NCBI Taxonomy" id="1302712"/>
    <lineage>
        <taxon>Eukaryota</taxon>
        <taxon>Fungi</taxon>
        <taxon>Dikarya</taxon>
        <taxon>Ascomycota</taxon>
        <taxon>Pezizomycotina</taxon>
        <taxon>Dothideomycetes</taxon>
        <taxon>Pleosporomycetidae</taxon>
        <taxon>Pleosporales</taxon>
        <taxon>Pleosporineae</taxon>
        <taxon>Pleosporaceae</taxon>
        <taxon>Pyrenophora</taxon>
    </lineage>
</organism>
<feature type="region of interest" description="Disordered" evidence="1">
    <location>
        <begin position="1"/>
        <end position="87"/>
    </location>
</feature>
<dbReference type="OrthoDB" id="5412288at2759"/>
<dbReference type="AlphaFoldDB" id="A0A3M7MC78"/>
<keyword evidence="4" id="KW-1185">Reference proteome</keyword>
<feature type="domain" description="Rrn9" evidence="2">
    <location>
        <begin position="105"/>
        <end position="181"/>
    </location>
</feature>
<feature type="compositionally biased region" description="Basic residues" evidence="1">
    <location>
        <begin position="614"/>
        <end position="625"/>
    </location>
</feature>
<reference evidence="3 4" key="1">
    <citation type="journal article" date="2014" name="PLoS ONE">
        <title>De novo Genome Assembly of the Fungal Plant Pathogen Pyrenophora semeniperda.</title>
        <authorList>
            <person name="Soliai M.M."/>
            <person name="Meyer S.E."/>
            <person name="Udall J.A."/>
            <person name="Elzinga D.E."/>
            <person name="Hermansen R.A."/>
            <person name="Bodily P.M."/>
            <person name="Hart A.A."/>
            <person name="Coleman C.E."/>
        </authorList>
    </citation>
    <scope>NUCLEOTIDE SEQUENCE [LARGE SCALE GENOMIC DNA]</scope>
    <source>
        <strain evidence="3 4">CCB06</strain>
        <tissue evidence="3">Mycelium</tissue>
    </source>
</reference>
<sequence length="642" mass="71051">MSLFGGSAPTPRSSYESDNSVSSSVHTPPSVVESEPPRATIEIQTLDALYPTDAEDGDIGTTSHAESDESDEGEEEEPGRPNKFSKHAQTWLDYTELDRQIVESLDQMEDEDLTAHLYNTHALKRRLRRPAQELAQLKSWQGRNRWLKTGKDLEYTDAAGFTQTALVPPKEWTGWPVVPEELLDLEDESGSGLAGGQSSDWTIGSADDSDWTIGSADDAVDDLDEELLAVYLRLAKKQWDRREADLSESDAEEHAGTPRNQSRAGSTRSAISRPTSRADRETNPDDQSDDEKYNTDYKSTSGKQRGRKAYSKTLTEPTMLADDAEARRLLRPTIQSMKSKLDELALAIYRTRQNHTCPTPGESSMSDFTSGSELSRPTSRNLSKAGSQSVTSRESGSRPSSRAGPSRDDHTTRQGTSSAESDDSSSDASDDDTSSSRRPKRKRRRSLESSSDIDDSTDQEEHVRKGLIDWSEVLGLAAVQGWDQGAIARTAQRCATLFDESMSFMSFPESLATKRTLEPVIYTPSAIPAAPVPSIAREAAPTRPFFQRGTLRCPHTDCWGHEKEFAIPYRTIEHCMRTHGYDPRENKTEDEETIAGGFLKPVTLRQAWSGNSRSKSRQASKRPRSGQKNSRASSEVGASVEE</sequence>
<dbReference type="EMBL" id="KE747829">
    <property type="protein sequence ID" value="RMZ72111.1"/>
    <property type="molecule type" value="Genomic_DNA"/>
</dbReference>
<feature type="region of interest" description="Disordered" evidence="1">
    <location>
        <begin position="603"/>
        <end position="642"/>
    </location>
</feature>
<evidence type="ECO:0000313" key="4">
    <source>
        <dbReference type="Proteomes" id="UP000265663"/>
    </source>
</evidence>